<evidence type="ECO:0000256" key="8">
    <source>
        <dbReference type="SAM" id="Phobius"/>
    </source>
</evidence>
<sequence>MSYAVIFRSRRVHQSYFTSIFTTIIAMFSSLKLFLRTWPDIIISNGPGTALPLLYIGAWFSRALQWKPKIKLLYIESICRISSLSLTGKLMYFVADRLYVHWKDLAVKYSKTILIDKRVIF</sequence>
<evidence type="ECO:0000256" key="5">
    <source>
        <dbReference type="ARBA" id="ARBA00022824"/>
    </source>
</evidence>
<dbReference type="GO" id="GO:0043541">
    <property type="term" value="C:UDP-N-acetylglucosamine transferase complex"/>
    <property type="evidence" value="ECO:0007669"/>
    <property type="project" value="TreeGrafter"/>
</dbReference>
<dbReference type="EMBL" id="HBII01018757">
    <property type="protein sequence ID" value="CAE0349016.1"/>
    <property type="molecule type" value="Transcribed_RNA"/>
</dbReference>
<comment type="similarity">
    <text evidence="2">Belongs to the ALG14 family.</text>
</comment>
<feature type="transmembrane region" description="Helical" evidence="8">
    <location>
        <begin position="16"/>
        <end position="35"/>
    </location>
</feature>
<feature type="transmembrane region" description="Helical" evidence="8">
    <location>
        <begin position="41"/>
        <end position="60"/>
    </location>
</feature>
<keyword evidence="6 8" id="KW-1133">Transmembrane helix</keyword>
<accession>A0A7S3NB93</accession>
<keyword evidence="5" id="KW-0256">Endoplasmic reticulum</keyword>
<dbReference type="Pfam" id="PF08660">
    <property type="entry name" value="Alg14"/>
    <property type="match status" value="1"/>
</dbReference>
<comment type="subcellular location">
    <subcellularLocation>
        <location evidence="1">Endoplasmic reticulum membrane</location>
        <topology evidence="1">Single-pass membrane protein</topology>
    </subcellularLocation>
</comment>
<evidence type="ECO:0000256" key="2">
    <source>
        <dbReference type="ARBA" id="ARBA00009731"/>
    </source>
</evidence>
<organism evidence="9">
    <name type="scientific">Euplotes harpa</name>
    <dbReference type="NCBI Taxonomy" id="151035"/>
    <lineage>
        <taxon>Eukaryota</taxon>
        <taxon>Sar</taxon>
        <taxon>Alveolata</taxon>
        <taxon>Ciliophora</taxon>
        <taxon>Intramacronucleata</taxon>
        <taxon>Spirotrichea</taxon>
        <taxon>Hypotrichia</taxon>
        <taxon>Euplotida</taxon>
        <taxon>Euplotidae</taxon>
        <taxon>Euplotes</taxon>
    </lineage>
</organism>
<keyword evidence="7 8" id="KW-0472">Membrane</keyword>
<reference evidence="9" key="1">
    <citation type="submission" date="2021-01" db="EMBL/GenBank/DDBJ databases">
        <authorList>
            <person name="Corre E."/>
            <person name="Pelletier E."/>
            <person name="Niang G."/>
            <person name="Scheremetjew M."/>
            <person name="Finn R."/>
            <person name="Kale V."/>
            <person name="Holt S."/>
            <person name="Cochrane G."/>
            <person name="Meng A."/>
            <person name="Brown T."/>
            <person name="Cohen L."/>
        </authorList>
    </citation>
    <scope>NUCLEOTIDE SEQUENCE</scope>
    <source>
        <strain evidence="9">FSP1.4</strain>
    </source>
</reference>
<dbReference type="InterPro" id="IPR013969">
    <property type="entry name" value="Oligosacch_biosynth_Alg14"/>
</dbReference>
<proteinExistence type="inferred from homology"/>
<dbReference type="PANTHER" id="PTHR12154:SF4">
    <property type="entry name" value="UDP-N-ACETYLGLUCOSAMINE TRANSFERASE SUBUNIT ALG14 HOMOLOG"/>
    <property type="match status" value="1"/>
</dbReference>
<gene>
    <name evidence="9" type="ORF">EHAR0213_LOCUS7928</name>
</gene>
<dbReference type="AlphaFoldDB" id="A0A7S3NB93"/>
<keyword evidence="4 8" id="KW-0812">Transmembrane</keyword>
<evidence type="ECO:0000313" key="9">
    <source>
        <dbReference type="EMBL" id="CAE0349016.1"/>
    </source>
</evidence>
<evidence type="ECO:0000256" key="3">
    <source>
        <dbReference type="ARBA" id="ARBA00017467"/>
    </source>
</evidence>
<evidence type="ECO:0000256" key="1">
    <source>
        <dbReference type="ARBA" id="ARBA00004389"/>
    </source>
</evidence>
<dbReference type="Gene3D" id="3.40.50.2000">
    <property type="entry name" value="Glycogen Phosphorylase B"/>
    <property type="match status" value="1"/>
</dbReference>
<dbReference type="PANTHER" id="PTHR12154">
    <property type="entry name" value="GLYCOSYL TRANSFERASE-RELATED"/>
    <property type="match status" value="1"/>
</dbReference>
<protein>
    <recommendedName>
        <fullName evidence="3">UDP-N-acetylglucosamine transferase subunit ALG14</fullName>
    </recommendedName>
</protein>
<dbReference type="GO" id="GO:0004577">
    <property type="term" value="F:N-acetylglucosaminyldiphosphodolichol N-acetylglucosaminyltransferase activity"/>
    <property type="evidence" value="ECO:0007669"/>
    <property type="project" value="TreeGrafter"/>
</dbReference>
<dbReference type="GO" id="GO:0006488">
    <property type="term" value="P:dolichol-linked oligosaccharide biosynthetic process"/>
    <property type="evidence" value="ECO:0007669"/>
    <property type="project" value="InterPro"/>
</dbReference>
<evidence type="ECO:0000256" key="6">
    <source>
        <dbReference type="ARBA" id="ARBA00022989"/>
    </source>
</evidence>
<name>A0A7S3NB93_9SPIT</name>
<evidence type="ECO:0000256" key="7">
    <source>
        <dbReference type="ARBA" id="ARBA00023136"/>
    </source>
</evidence>
<evidence type="ECO:0000256" key="4">
    <source>
        <dbReference type="ARBA" id="ARBA00022692"/>
    </source>
</evidence>